<proteinExistence type="predicted"/>
<dbReference type="EMBL" id="LDAU01000168">
    <property type="protein sequence ID" value="KRX01642.1"/>
    <property type="molecule type" value="Genomic_DNA"/>
</dbReference>
<sequence>MSASQKEIHFSLARIYFTAYSSNRTNFKRKQFRGLPYQGKDMLHNIFKMYIDQDPILSKEYLFSEKYQDQPLCQFIQNYLQLLFLPVLQQFSDFFDKSIMPLYSEDPKEFFDNIQIPVLSQFVPFINNLPSDFTNIFSEFYELLLQRKTQVKDDISPLAPLKNLFFLNNYLKALMNPSMVKNQEYIKALNMFKLILYKKSQYNFDSFKVMSEKCIAAFESMVTNWDTNNQNADIYNFYITDPILRHDYNFLANILKIIKFESIEEKDYEIVNYKSQLPERNRDKISNLDMNISGINQENTSYFNSNQQHESQNQELSQQEQKKMVQLRNIETPKFPIEQKPKLSDENIYKEQLQQALNQKKMLEQYHNEILQQKESELQKYKALINQSAGDQIESQMDKFKQEEQQLYEQQERDKVWGKQNKENDEFYNLSKRLKDKQKEEEKILDNIQNVKRKN</sequence>
<evidence type="ECO:0000313" key="3">
    <source>
        <dbReference type="Proteomes" id="UP000054937"/>
    </source>
</evidence>
<protein>
    <submittedName>
        <fullName evidence="2">Uncharacterized protein</fullName>
    </submittedName>
</protein>
<dbReference type="AlphaFoldDB" id="A0A0V0QHQ0"/>
<keyword evidence="3" id="KW-1185">Reference proteome</keyword>
<evidence type="ECO:0000256" key="1">
    <source>
        <dbReference type="SAM" id="Coils"/>
    </source>
</evidence>
<name>A0A0V0QHQ0_PSEPJ</name>
<dbReference type="OrthoDB" id="298954at2759"/>
<accession>A0A0V0QHQ0</accession>
<gene>
    <name evidence="2" type="ORF">PPERSA_03726</name>
</gene>
<keyword evidence="1" id="KW-0175">Coiled coil</keyword>
<comment type="caution">
    <text evidence="2">The sequence shown here is derived from an EMBL/GenBank/DDBJ whole genome shotgun (WGS) entry which is preliminary data.</text>
</comment>
<dbReference type="Proteomes" id="UP000054937">
    <property type="component" value="Unassembled WGS sequence"/>
</dbReference>
<reference evidence="2 3" key="1">
    <citation type="journal article" date="2015" name="Sci. Rep.">
        <title>Genome of the facultative scuticociliatosis pathogen Pseudocohnilembus persalinus provides insight into its virulence through horizontal gene transfer.</title>
        <authorList>
            <person name="Xiong J."/>
            <person name="Wang G."/>
            <person name="Cheng J."/>
            <person name="Tian M."/>
            <person name="Pan X."/>
            <person name="Warren A."/>
            <person name="Jiang C."/>
            <person name="Yuan D."/>
            <person name="Miao W."/>
        </authorList>
    </citation>
    <scope>NUCLEOTIDE SEQUENCE [LARGE SCALE GENOMIC DNA]</scope>
    <source>
        <strain evidence="2">36N120E</strain>
    </source>
</reference>
<evidence type="ECO:0000313" key="2">
    <source>
        <dbReference type="EMBL" id="KRX01642.1"/>
    </source>
</evidence>
<organism evidence="2 3">
    <name type="scientific">Pseudocohnilembus persalinus</name>
    <name type="common">Ciliate</name>
    <dbReference type="NCBI Taxonomy" id="266149"/>
    <lineage>
        <taxon>Eukaryota</taxon>
        <taxon>Sar</taxon>
        <taxon>Alveolata</taxon>
        <taxon>Ciliophora</taxon>
        <taxon>Intramacronucleata</taxon>
        <taxon>Oligohymenophorea</taxon>
        <taxon>Scuticociliatia</taxon>
        <taxon>Philasterida</taxon>
        <taxon>Pseudocohnilembidae</taxon>
        <taxon>Pseudocohnilembus</taxon>
    </lineage>
</organism>
<dbReference type="InParanoid" id="A0A0V0QHQ0"/>
<feature type="coiled-coil region" evidence="1">
    <location>
        <begin position="353"/>
        <end position="454"/>
    </location>
</feature>